<dbReference type="PANTHER" id="PTHR24067">
    <property type="entry name" value="UBIQUITIN-CONJUGATING ENZYME E2"/>
    <property type="match status" value="1"/>
</dbReference>
<keyword evidence="4" id="KW-0067">ATP-binding</keyword>
<keyword evidence="7" id="KW-1185">Reference proteome</keyword>
<dbReference type="eggNOG" id="KOG0425">
    <property type="taxonomic scope" value="Eukaryota"/>
</dbReference>
<dbReference type="PROSITE" id="PS50127">
    <property type="entry name" value="UBC_2"/>
    <property type="match status" value="1"/>
</dbReference>
<gene>
    <name evidence="6" type="primary">Dwil\GK19931</name>
    <name evidence="6" type="ORF">Dwil_GK19931</name>
</gene>
<sequence>MKESLEGFHIKLKQDSFLFDWSIGMFGPPLSLYEGAYLEAILRFPNEYPYAPPTFQFSDQVYHPNVDINGFVCISILHPPSDGVSLSGELPSERWSPVQNARSILLSIVSLLDDPNELCPANTEAADTYRRWRDPKIMDMTYPNKVRQLAIESNAKALRMGIIVPTKLEDYCLKAPIEPELNDTERVYLSV</sequence>
<dbReference type="InterPro" id="IPR050113">
    <property type="entry name" value="Ub_conjugating_enzyme"/>
</dbReference>
<dbReference type="GO" id="GO:0005524">
    <property type="term" value="F:ATP binding"/>
    <property type="evidence" value="ECO:0007669"/>
    <property type="project" value="UniProtKB-UniRule"/>
</dbReference>
<comment type="similarity">
    <text evidence="4">Belongs to the ubiquitin-conjugating enzyme family.</text>
</comment>
<proteinExistence type="inferred from homology"/>
<dbReference type="SMART" id="SM00212">
    <property type="entry name" value="UBCc"/>
    <property type="match status" value="1"/>
</dbReference>
<evidence type="ECO:0000256" key="2">
    <source>
        <dbReference type="ARBA" id="ARBA00022786"/>
    </source>
</evidence>
<evidence type="ECO:0000313" key="6">
    <source>
        <dbReference type="EMBL" id="EDW75006.2"/>
    </source>
</evidence>
<dbReference type="HOGENOM" id="CLU_030988_1_2_1"/>
<feature type="active site" description="Glycyl thioester intermediate" evidence="3">
    <location>
        <position position="73"/>
    </location>
</feature>
<keyword evidence="2 4" id="KW-0833">Ubl conjugation pathway</keyword>
<dbReference type="AlphaFoldDB" id="B4MSB7"/>
<dbReference type="InterPro" id="IPR000608">
    <property type="entry name" value="UBC"/>
</dbReference>
<dbReference type="GO" id="GO:0016740">
    <property type="term" value="F:transferase activity"/>
    <property type="evidence" value="ECO:0007669"/>
    <property type="project" value="UniProtKB-KW"/>
</dbReference>
<protein>
    <recommendedName>
        <fullName evidence="5">UBC core domain-containing protein</fullName>
    </recommendedName>
</protein>
<keyword evidence="4" id="KW-0547">Nucleotide-binding</keyword>
<dbReference type="InterPro" id="IPR023313">
    <property type="entry name" value="UBQ-conjugating_AS"/>
</dbReference>
<dbReference type="EMBL" id="CH963851">
    <property type="protein sequence ID" value="EDW75006.2"/>
    <property type="molecule type" value="Genomic_DNA"/>
</dbReference>
<evidence type="ECO:0000313" key="7">
    <source>
        <dbReference type="Proteomes" id="UP000007798"/>
    </source>
</evidence>
<feature type="domain" description="UBC core" evidence="5">
    <location>
        <begin position="1"/>
        <end position="155"/>
    </location>
</feature>
<evidence type="ECO:0000256" key="4">
    <source>
        <dbReference type="RuleBase" id="RU362109"/>
    </source>
</evidence>
<dbReference type="InParanoid" id="B4MSB7"/>
<dbReference type="PROSITE" id="PS00183">
    <property type="entry name" value="UBC_1"/>
    <property type="match status" value="1"/>
</dbReference>
<dbReference type="Pfam" id="PF00179">
    <property type="entry name" value="UQ_con"/>
    <property type="match status" value="1"/>
</dbReference>
<dbReference type="OrthoDB" id="19692at2759"/>
<keyword evidence="1" id="KW-0808">Transferase</keyword>
<dbReference type="InterPro" id="IPR016135">
    <property type="entry name" value="UBQ-conjugating_enzyme/RWD"/>
</dbReference>
<organism evidence="6 7">
    <name type="scientific">Drosophila willistoni</name>
    <name type="common">Fruit fly</name>
    <dbReference type="NCBI Taxonomy" id="7260"/>
    <lineage>
        <taxon>Eukaryota</taxon>
        <taxon>Metazoa</taxon>
        <taxon>Ecdysozoa</taxon>
        <taxon>Arthropoda</taxon>
        <taxon>Hexapoda</taxon>
        <taxon>Insecta</taxon>
        <taxon>Pterygota</taxon>
        <taxon>Neoptera</taxon>
        <taxon>Endopterygota</taxon>
        <taxon>Diptera</taxon>
        <taxon>Brachycera</taxon>
        <taxon>Muscomorpha</taxon>
        <taxon>Ephydroidea</taxon>
        <taxon>Drosophilidae</taxon>
        <taxon>Drosophila</taxon>
        <taxon>Sophophora</taxon>
    </lineage>
</organism>
<evidence type="ECO:0000256" key="1">
    <source>
        <dbReference type="ARBA" id="ARBA00022679"/>
    </source>
</evidence>
<name>B4MSB7_DROWI</name>
<accession>B4MSB7</accession>
<reference evidence="6 7" key="1">
    <citation type="journal article" date="2007" name="Nature">
        <title>Evolution of genes and genomes on the Drosophila phylogeny.</title>
        <authorList>
            <consortium name="Drosophila 12 Genomes Consortium"/>
            <person name="Clark A.G."/>
            <person name="Eisen M.B."/>
            <person name="Smith D.R."/>
            <person name="Bergman C.M."/>
            <person name="Oliver B."/>
            <person name="Markow T.A."/>
            <person name="Kaufman T.C."/>
            <person name="Kellis M."/>
            <person name="Gelbart W."/>
            <person name="Iyer V.N."/>
            <person name="Pollard D.A."/>
            <person name="Sackton T.B."/>
            <person name="Larracuente A.M."/>
            <person name="Singh N.D."/>
            <person name="Abad J.P."/>
            <person name="Abt D.N."/>
            <person name="Adryan B."/>
            <person name="Aguade M."/>
            <person name="Akashi H."/>
            <person name="Anderson W.W."/>
            <person name="Aquadro C.F."/>
            <person name="Ardell D.H."/>
            <person name="Arguello R."/>
            <person name="Artieri C.G."/>
            <person name="Barbash D.A."/>
            <person name="Barker D."/>
            <person name="Barsanti P."/>
            <person name="Batterham P."/>
            <person name="Batzoglou S."/>
            <person name="Begun D."/>
            <person name="Bhutkar A."/>
            <person name="Blanco E."/>
            <person name="Bosak S.A."/>
            <person name="Bradley R.K."/>
            <person name="Brand A.D."/>
            <person name="Brent M.R."/>
            <person name="Brooks A.N."/>
            <person name="Brown R.H."/>
            <person name="Butlin R.K."/>
            <person name="Caggese C."/>
            <person name="Calvi B.R."/>
            <person name="Bernardo de Carvalho A."/>
            <person name="Caspi A."/>
            <person name="Castrezana S."/>
            <person name="Celniker S.E."/>
            <person name="Chang J.L."/>
            <person name="Chapple C."/>
            <person name="Chatterji S."/>
            <person name="Chinwalla A."/>
            <person name="Civetta A."/>
            <person name="Clifton S.W."/>
            <person name="Comeron J.M."/>
            <person name="Costello J.C."/>
            <person name="Coyne J.A."/>
            <person name="Daub J."/>
            <person name="David R.G."/>
            <person name="Delcher A.L."/>
            <person name="Delehaunty K."/>
            <person name="Do C.B."/>
            <person name="Ebling H."/>
            <person name="Edwards K."/>
            <person name="Eickbush T."/>
            <person name="Evans J.D."/>
            <person name="Filipski A."/>
            <person name="Findeiss S."/>
            <person name="Freyhult E."/>
            <person name="Fulton L."/>
            <person name="Fulton R."/>
            <person name="Garcia A.C."/>
            <person name="Gardiner A."/>
            <person name="Garfield D.A."/>
            <person name="Garvin B.E."/>
            <person name="Gibson G."/>
            <person name="Gilbert D."/>
            <person name="Gnerre S."/>
            <person name="Godfrey J."/>
            <person name="Good R."/>
            <person name="Gotea V."/>
            <person name="Gravely B."/>
            <person name="Greenberg A.J."/>
            <person name="Griffiths-Jones S."/>
            <person name="Gross S."/>
            <person name="Guigo R."/>
            <person name="Gustafson E.A."/>
            <person name="Haerty W."/>
            <person name="Hahn M.W."/>
            <person name="Halligan D.L."/>
            <person name="Halpern A.L."/>
            <person name="Halter G.M."/>
            <person name="Han M.V."/>
            <person name="Heger A."/>
            <person name="Hillier L."/>
            <person name="Hinrichs A.S."/>
            <person name="Holmes I."/>
            <person name="Hoskins R.A."/>
            <person name="Hubisz M.J."/>
            <person name="Hultmark D."/>
            <person name="Huntley M.A."/>
            <person name="Jaffe D.B."/>
            <person name="Jagadeeshan S."/>
            <person name="Jeck W.R."/>
            <person name="Johnson J."/>
            <person name="Jones C.D."/>
            <person name="Jordan W.C."/>
            <person name="Karpen G.H."/>
            <person name="Kataoka E."/>
            <person name="Keightley P.D."/>
            <person name="Kheradpour P."/>
            <person name="Kirkness E.F."/>
            <person name="Koerich L.B."/>
            <person name="Kristiansen K."/>
            <person name="Kudrna D."/>
            <person name="Kulathinal R.J."/>
            <person name="Kumar S."/>
            <person name="Kwok R."/>
            <person name="Lander E."/>
            <person name="Langley C.H."/>
            <person name="Lapoint R."/>
            <person name="Lazzaro B.P."/>
            <person name="Lee S.J."/>
            <person name="Levesque L."/>
            <person name="Li R."/>
            <person name="Lin C.F."/>
            <person name="Lin M.F."/>
            <person name="Lindblad-Toh K."/>
            <person name="Llopart A."/>
            <person name="Long M."/>
            <person name="Low L."/>
            <person name="Lozovsky E."/>
            <person name="Lu J."/>
            <person name="Luo M."/>
            <person name="Machado C.A."/>
            <person name="Makalowski W."/>
            <person name="Marzo M."/>
            <person name="Matsuda M."/>
            <person name="Matzkin L."/>
            <person name="McAllister B."/>
            <person name="McBride C.S."/>
            <person name="McKernan B."/>
            <person name="McKernan K."/>
            <person name="Mendez-Lago M."/>
            <person name="Minx P."/>
            <person name="Mollenhauer M.U."/>
            <person name="Montooth K."/>
            <person name="Mount S.M."/>
            <person name="Mu X."/>
            <person name="Myers E."/>
            <person name="Negre B."/>
            <person name="Newfeld S."/>
            <person name="Nielsen R."/>
            <person name="Noor M.A."/>
            <person name="O'Grady P."/>
            <person name="Pachter L."/>
            <person name="Papaceit M."/>
            <person name="Parisi M.J."/>
            <person name="Parisi M."/>
            <person name="Parts L."/>
            <person name="Pedersen J.S."/>
            <person name="Pesole G."/>
            <person name="Phillippy A.M."/>
            <person name="Ponting C.P."/>
            <person name="Pop M."/>
            <person name="Porcelli D."/>
            <person name="Powell J.R."/>
            <person name="Prohaska S."/>
            <person name="Pruitt K."/>
            <person name="Puig M."/>
            <person name="Quesneville H."/>
            <person name="Ram K.R."/>
            <person name="Rand D."/>
            <person name="Rasmussen M.D."/>
            <person name="Reed L.K."/>
            <person name="Reenan R."/>
            <person name="Reily A."/>
            <person name="Remington K.A."/>
            <person name="Rieger T.T."/>
            <person name="Ritchie M.G."/>
            <person name="Robin C."/>
            <person name="Rogers Y.H."/>
            <person name="Rohde C."/>
            <person name="Rozas J."/>
            <person name="Rubenfield M.J."/>
            <person name="Ruiz A."/>
            <person name="Russo S."/>
            <person name="Salzberg S.L."/>
            <person name="Sanchez-Gracia A."/>
            <person name="Saranga D.J."/>
            <person name="Sato H."/>
            <person name="Schaeffer S.W."/>
            <person name="Schatz M.C."/>
            <person name="Schlenke T."/>
            <person name="Schwartz R."/>
            <person name="Segarra C."/>
            <person name="Singh R.S."/>
            <person name="Sirot L."/>
            <person name="Sirota M."/>
            <person name="Sisneros N.B."/>
            <person name="Smith C.D."/>
            <person name="Smith T.F."/>
            <person name="Spieth J."/>
            <person name="Stage D.E."/>
            <person name="Stark A."/>
            <person name="Stephan W."/>
            <person name="Strausberg R.L."/>
            <person name="Strempel S."/>
            <person name="Sturgill D."/>
            <person name="Sutton G."/>
            <person name="Sutton G.G."/>
            <person name="Tao W."/>
            <person name="Teichmann S."/>
            <person name="Tobari Y.N."/>
            <person name="Tomimura Y."/>
            <person name="Tsolas J.M."/>
            <person name="Valente V.L."/>
            <person name="Venter E."/>
            <person name="Venter J.C."/>
            <person name="Vicario S."/>
            <person name="Vieira F.G."/>
            <person name="Vilella A.J."/>
            <person name="Villasante A."/>
            <person name="Walenz B."/>
            <person name="Wang J."/>
            <person name="Wasserman M."/>
            <person name="Watts T."/>
            <person name="Wilson D."/>
            <person name="Wilson R.K."/>
            <person name="Wing R.A."/>
            <person name="Wolfner M.F."/>
            <person name="Wong A."/>
            <person name="Wong G.K."/>
            <person name="Wu C.I."/>
            <person name="Wu G."/>
            <person name="Yamamoto D."/>
            <person name="Yang H.P."/>
            <person name="Yang S.P."/>
            <person name="Yorke J.A."/>
            <person name="Yoshida K."/>
            <person name="Zdobnov E."/>
            <person name="Zhang P."/>
            <person name="Zhang Y."/>
            <person name="Zimin A.V."/>
            <person name="Baldwin J."/>
            <person name="Abdouelleil A."/>
            <person name="Abdulkadir J."/>
            <person name="Abebe A."/>
            <person name="Abera B."/>
            <person name="Abreu J."/>
            <person name="Acer S.C."/>
            <person name="Aftuck L."/>
            <person name="Alexander A."/>
            <person name="An P."/>
            <person name="Anderson E."/>
            <person name="Anderson S."/>
            <person name="Arachi H."/>
            <person name="Azer M."/>
            <person name="Bachantsang P."/>
            <person name="Barry A."/>
            <person name="Bayul T."/>
            <person name="Berlin A."/>
            <person name="Bessette D."/>
            <person name="Bloom T."/>
            <person name="Blye J."/>
            <person name="Boguslavskiy L."/>
            <person name="Bonnet C."/>
            <person name="Boukhgalter B."/>
            <person name="Bourzgui I."/>
            <person name="Brown A."/>
            <person name="Cahill P."/>
            <person name="Channer S."/>
            <person name="Cheshatsang Y."/>
            <person name="Chuda L."/>
            <person name="Citroen M."/>
            <person name="Collymore A."/>
            <person name="Cooke P."/>
            <person name="Costello M."/>
            <person name="D'Aco K."/>
            <person name="Daza R."/>
            <person name="De Haan G."/>
            <person name="DeGray S."/>
            <person name="DeMaso C."/>
            <person name="Dhargay N."/>
            <person name="Dooley K."/>
            <person name="Dooley E."/>
            <person name="Doricent M."/>
            <person name="Dorje P."/>
            <person name="Dorjee K."/>
            <person name="Dupes A."/>
            <person name="Elong R."/>
            <person name="Falk J."/>
            <person name="Farina A."/>
            <person name="Faro S."/>
            <person name="Ferguson D."/>
            <person name="Fisher S."/>
            <person name="Foley C.D."/>
            <person name="Franke A."/>
            <person name="Friedrich D."/>
            <person name="Gadbois L."/>
            <person name="Gearin G."/>
            <person name="Gearin C.R."/>
            <person name="Giannoukos G."/>
            <person name="Goode T."/>
            <person name="Graham J."/>
            <person name="Grandbois E."/>
            <person name="Grewal S."/>
            <person name="Gyaltsen K."/>
            <person name="Hafez N."/>
            <person name="Hagos B."/>
            <person name="Hall J."/>
            <person name="Henson C."/>
            <person name="Hollinger A."/>
            <person name="Honan T."/>
            <person name="Huard M.D."/>
            <person name="Hughes L."/>
            <person name="Hurhula B."/>
            <person name="Husby M.E."/>
            <person name="Kamat A."/>
            <person name="Kanga B."/>
            <person name="Kashin S."/>
            <person name="Khazanovich D."/>
            <person name="Kisner P."/>
            <person name="Lance K."/>
            <person name="Lara M."/>
            <person name="Lee W."/>
            <person name="Lennon N."/>
            <person name="Letendre F."/>
            <person name="LeVine R."/>
            <person name="Lipovsky A."/>
            <person name="Liu X."/>
            <person name="Liu J."/>
            <person name="Liu S."/>
            <person name="Lokyitsang T."/>
            <person name="Lokyitsang Y."/>
            <person name="Lubonja R."/>
            <person name="Lui A."/>
            <person name="MacDonald P."/>
            <person name="Magnisalis V."/>
            <person name="Maru K."/>
            <person name="Matthews C."/>
            <person name="McCusker W."/>
            <person name="McDonough S."/>
            <person name="Mehta T."/>
            <person name="Meldrim J."/>
            <person name="Meneus L."/>
            <person name="Mihai O."/>
            <person name="Mihalev A."/>
            <person name="Mihova T."/>
            <person name="Mittelman R."/>
            <person name="Mlenga V."/>
            <person name="Montmayeur A."/>
            <person name="Mulrain L."/>
            <person name="Navidi A."/>
            <person name="Naylor J."/>
            <person name="Negash T."/>
            <person name="Nguyen T."/>
            <person name="Nguyen N."/>
            <person name="Nicol R."/>
            <person name="Norbu C."/>
            <person name="Norbu N."/>
            <person name="Novod N."/>
            <person name="O'Neill B."/>
            <person name="Osman S."/>
            <person name="Markiewicz E."/>
            <person name="Oyono O.L."/>
            <person name="Patti C."/>
            <person name="Phunkhang P."/>
            <person name="Pierre F."/>
            <person name="Priest M."/>
            <person name="Raghuraman S."/>
            <person name="Rege F."/>
            <person name="Reyes R."/>
            <person name="Rise C."/>
            <person name="Rogov P."/>
            <person name="Ross K."/>
            <person name="Ryan E."/>
            <person name="Settipalli S."/>
            <person name="Shea T."/>
            <person name="Sherpa N."/>
            <person name="Shi L."/>
            <person name="Shih D."/>
            <person name="Sparrow T."/>
            <person name="Spaulding J."/>
            <person name="Stalker J."/>
            <person name="Stange-Thomann N."/>
            <person name="Stavropoulos S."/>
            <person name="Stone C."/>
            <person name="Strader C."/>
            <person name="Tesfaye S."/>
            <person name="Thomson T."/>
            <person name="Thoulutsang Y."/>
            <person name="Thoulutsang D."/>
            <person name="Topham K."/>
            <person name="Topping I."/>
            <person name="Tsamla T."/>
            <person name="Vassiliev H."/>
            <person name="Vo A."/>
            <person name="Wangchuk T."/>
            <person name="Wangdi T."/>
            <person name="Weiand M."/>
            <person name="Wilkinson J."/>
            <person name="Wilson A."/>
            <person name="Yadav S."/>
            <person name="Young G."/>
            <person name="Yu Q."/>
            <person name="Zembek L."/>
            <person name="Zhong D."/>
            <person name="Zimmer A."/>
            <person name="Zwirko Z."/>
            <person name="Jaffe D.B."/>
            <person name="Alvarez P."/>
            <person name="Brockman W."/>
            <person name="Butler J."/>
            <person name="Chin C."/>
            <person name="Gnerre S."/>
            <person name="Grabherr M."/>
            <person name="Kleber M."/>
            <person name="Mauceli E."/>
            <person name="MacCallum I."/>
        </authorList>
    </citation>
    <scope>NUCLEOTIDE SEQUENCE [LARGE SCALE GENOMIC DNA]</scope>
    <source>
        <strain evidence="7">Tucson 14030-0811.24</strain>
    </source>
</reference>
<dbReference type="SUPFAM" id="SSF54495">
    <property type="entry name" value="UBC-like"/>
    <property type="match status" value="1"/>
</dbReference>
<dbReference type="Gene3D" id="3.10.110.10">
    <property type="entry name" value="Ubiquitin Conjugating Enzyme"/>
    <property type="match status" value="1"/>
</dbReference>
<dbReference type="STRING" id="7260.B4MSB7"/>
<dbReference type="Proteomes" id="UP000007798">
    <property type="component" value="Unassembled WGS sequence"/>
</dbReference>
<evidence type="ECO:0000259" key="5">
    <source>
        <dbReference type="PROSITE" id="PS50127"/>
    </source>
</evidence>
<evidence type="ECO:0000256" key="3">
    <source>
        <dbReference type="PROSITE-ProRule" id="PRU10133"/>
    </source>
</evidence>